<sequence length="536" mass="60866">MSEPSILQTITTTALIGTQRQSFIPIATDGNLGKLLANIDTSNQEAALLSTVAIATLYQQAGQLPITNYELRIIEPCELEDLPSCSDRTSYYLSLMLNGEHQQLLPELLDRLAALGQRVNETSLPSLLDLGKRQSDLREAIAKVLGKRGQWLAAQNPEWNYVASEDEALWETGSKAARLMWLTKLRRQEPDQARQLLESKWKQESASDRTNFLEVLGTGLSMADEPFLESLLDDRSKEVRRVTVDLLTCLPESRFCQRAIARVQNLVKLQREGNQQYFTVDLPEAHTPEMLRDGIEAKSNDSQVGDRASWLLKMLTSTPLFFWNQPFRNEPLAMSVEDLVNTANHSQSDRLVLQGWIAAVQKTGNLMWLQALVEFSQEEEVNRIAGQPLADSLILDSQQQAAAIHLLKNPDLAFSNLFKSLLFRNKTIWNEDVSAIVLEVIITTLDRFITTSQLISNYWGISEFIRDAAKYIAPSLIPAAKDQALVVSQRLQEFILDSENKREHREWEYLQTTLHKSIKQFVDLLQIRREMLNPYS</sequence>
<dbReference type="SUPFAM" id="SSF48371">
    <property type="entry name" value="ARM repeat"/>
    <property type="match status" value="1"/>
</dbReference>
<reference evidence="1 2" key="1">
    <citation type="submission" date="2020-03" db="EMBL/GenBank/DDBJ databases">
        <title>Draft Genome Sequence of 2-Methylisoborneol Producing Pseudanabaena yagii Strain GIHE-NHR1 Isolated from North Han River in South Korea.</title>
        <authorList>
            <person name="Jeong J."/>
        </authorList>
    </citation>
    <scope>NUCLEOTIDE SEQUENCE [LARGE SCALE GENOMIC DNA]</scope>
    <source>
        <strain evidence="1 2">GIHE-NHR1</strain>
    </source>
</reference>
<name>A0ABX1LYM4_9CYAN</name>
<comment type="caution">
    <text evidence="1">The sequence shown here is derived from an EMBL/GenBank/DDBJ whole genome shotgun (WGS) entry which is preliminary data.</text>
</comment>
<dbReference type="RefSeq" id="WP_169364838.1">
    <property type="nucleotide sequence ID" value="NZ_JAAVJL010000002.1"/>
</dbReference>
<gene>
    <name evidence="1" type="ORF">HC246_18020</name>
</gene>
<dbReference type="Pfam" id="PF18944">
    <property type="entry name" value="DUF5691"/>
    <property type="match status" value="1"/>
</dbReference>
<keyword evidence="2" id="KW-1185">Reference proteome</keyword>
<evidence type="ECO:0000313" key="2">
    <source>
        <dbReference type="Proteomes" id="UP000738376"/>
    </source>
</evidence>
<protein>
    <recommendedName>
        <fullName evidence="3">HEAT repeat domain-containing protein</fullName>
    </recommendedName>
</protein>
<dbReference type="InterPro" id="IPR016024">
    <property type="entry name" value="ARM-type_fold"/>
</dbReference>
<dbReference type="EMBL" id="JAAVJL010000002">
    <property type="protein sequence ID" value="NMF59864.1"/>
    <property type="molecule type" value="Genomic_DNA"/>
</dbReference>
<proteinExistence type="predicted"/>
<evidence type="ECO:0000313" key="1">
    <source>
        <dbReference type="EMBL" id="NMF59864.1"/>
    </source>
</evidence>
<dbReference type="Proteomes" id="UP000738376">
    <property type="component" value="Unassembled WGS sequence"/>
</dbReference>
<organism evidence="1 2">
    <name type="scientific">Pseudanabaena yagii GIHE-NHR1</name>
    <dbReference type="NCBI Taxonomy" id="2722753"/>
    <lineage>
        <taxon>Bacteria</taxon>
        <taxon>Bacillati</taxon>
        <taxon>Cyanobacteriota</taxon>
        <taxon>Cyanophyceae</taxon>
        <taxon>Pseudanabaenales</taxon>
        <taxon>Pseudanabaenaceae</taxon>
        <taxon>Pseudanabaena</taxon>
        <taxon>Pseudanabaena yagii</taxon>
    </lineage>
</organism>
<evidence type="ECO:0008006" key="3">
    <source>
        <dbReference type="Google" id="ProtNLM"/>
    </source>
</evidence>
<accession>A0ABX1LYM4</accession>
<dbReference type="InterPro" id="IPR043746">
    <property type="entry name" value="DUF5691"/>
</dbReference>